<sequence>MEALEVNVLENKEKAQKVRSIVATHIERYADVKIKSNVTRREKRLIKELREDTTLRITSADKGKAIVIEDDDVYKKKNMDTIDQSDCVRAGKDEKTLVHELTQRLKEAMKKVGLEEKESRRYLVTAAEVAIQYLFIKVHKPGKGCPGRQVVSMINDPMVNMSAEMTRILLPIEGRARSFIKDSYHLKEMLNEVVLEEGDCLGSFDIDCMYPSIPREAALEVIYRKLQKDRTLKDRTDLKPRQIITLLRVCMETHFKDIDGDIWTQTDGCPIGKSISGVIAGIYMADYEERHVLNNKQLPPKWRPKFWKRQKDDVIVVWPSGAEEFDNFRKEYLNTREERIQWSGEFEVDGKLNVLDMVCMRVGRGIRTKIYRKPTHTLKFASVRTNRPRKEALGSLKGLVNRAVRLTDSEEDLAEEIKLLSDAFIVEGFAVEEVDTTVENYLAKIRSKESKEGDQTQVADGECQQEEEKRHVITSLYVPGVSDKLRRQLKGYNVDLVFKRGQTLGSLISNVKEKRTPERQKGVIYKIPCKHCEECYIGETKRHWGTRKGEHQGYVRRGEASKSGVANHAVNMLHHPDWEKSHVVAKEGNTYRRRMMESILIQARTGGDDRMPGTMNVDNNYRLDTTWGRTFKFIRKDYKIFL</sequence>
<organism evidence="1">
    <name type="scientific">Heterosigma akashiwo</name>
    <name type="common">Chromophytic alga</name>
    <name type="synonym">Heterosigma carterae</name>
    <dbReference type="NCBI Taxonomy" id="2829"/>
    <lineage>
        <taxon>Eukaryota</taxon>
        <taxon>Sar</taxon>
        <taxon>Stramenopiles</taxon>
        <taxon>Ochrophyta</taxon>
        <taxon>Raphidophyceae</taxon>
        <taxon>Chattonellales</taxon>
        <taxon>Chattonellaceae</taxon>
        <taxon>Heterosigma</taxon>
    </lineage>
</organism>
<reference evidence="1" key="1">
    <citation type="submission" date="2021-01" db="EMBL/GenBank/DDBJ databases">
        <authorList>
            <person name="Corre E."/>
            <person name="Pelletier E."/>
            <person name="Niang G."/>
            <person name="Scheremetjew M."/>
            <person name="Finn R."/>
            <person name="Kale V."/>
            <person name="Holt S."/>
            <person name="Cochrane G."/>
            <person name="Meng A."/>
            <person name="Brown T."/>
            <person name="Cohen L."/>
        </authorList>
    </citation>
    <scope>NUCLEOTIDE SEQUENCE</scope>
    <source>
        <strain evidence="1">CCMP3107</strain>
    </source>
</reference>
<gene>
    <name evidence="1" type="ORF">HAKA00212_LOCUS21225</name>
</gene>
<accession>A0A7S4DDA1</accession>
<protein>
    <recommendedName>
        <fullName evidence="2">Reverse transcriptase domain-containing protein</fullName>
    </recommendedName>
</protein>
<dbReference type="EMBL" id="HBIU01047442">
    <property type="protein sequence ID" value="CAE0642368.1"/>
    <property type="molecule type" value="Transcribed_RNA"/>
</dbReference>
<dbReference type="PANTHER" id="PTHR21301:SF10">
    <property type="entry name" value="REVERSE TRANSCRIPTASE DOMAIN-CONTAINING PROTEIN"/>
    <property type="match status" value="1"/>
</dbReference>
<proteinExistence type="predicted"/>
<name>A0A7S4DDA1_HETAK</name>
<dbReference type="AlphaFoldDB" id="A0A7S4DDA1"/>
<dbReference type="CDD" id="cd10442">
    <property type="entry name" value="GIY-YIG_PLEs"/>
    <property type="match status" value="1"/>
</dbReference>
<dbReference type="PANTHER" id="PTHR21301">
    <property type="entry name" value="REVERSE TRANSCRIPTASE"/>
    <property type="match status" value="1"/>
</dbReference>
<evidence type="ECO:0008006" key="2">
    <source>
        <dbReference type="Google" id="ProtNLM"/>
    </source>
</evidence>
<evidence type="ECO:0000313" key="1">
    <source>
        <dbReference type="EMBL" id="CAE0642368.1"/>
    </source>
</evidence>